<dbReference type="Proteomes" id="UP001428817">
    <property type="component" value="Unassembled WGS sequence"/>
</dbReference>
<dbReference type="Gene3D" id="3.40.50.1820">
    <property type="entry name" value="alpha/beta hydrolase"/>
    <property type="match status" value="1"/>
</dbReference>
<reference evidence="4" key="1">
    <citation type="journal article" date="2019" name="Int. J. Syst. Evol. Microbiol.">
        <title>The Global Catalogue of Microorganisms (GCM) 10K type strain sequencing project: providing services to taxonomists for standard genome sequencing and annotation.</title>
        <authorList>
            <consortium name="The Broad Institute Genomics Platform"/>
            <consortium name="The Broad Institute Genome Sequencing Center for Infectious Disease"/>
            <person name="Wu L."/>
            <person name="Ma J."/>
        </authorList>
    </citation>
    <scope>NUCLEOTIDE SEQUENCE [LARGE SCALE GENOMIC DNA]</scope>
    <source>
        <strain evidence="4">JCM 18303</strain>
    </source>
</reference>
<dbReference type="InterPro" id="IPR050300">
    <property type="entry name" value="GDXG_lipolytic_enzyme"/>
</dbReference>
<dbReference type="SUPFAM" id="SSF53474">
    <property type="entry name" value="alpha/beta-Hydrolases"/>
    <property type="match status" value="1"/>
</dbReference>
<organism evidence="3 4">
    <name type="scientific">Pseudonocardia eucalypti</name>
    <dbReference type="NCBI Taxonomy" id="648755"/>
    <lineage>
        <taxon>Bacteria</taxon>
        <taxon>Bacillati</taxon>
        <taxon>Actinomycetota</taxon>
        <taxon>Actinomycetes</taxon>
        <taxon>Pseudonocardiales</taxon>
        <taxon>Pseudonocardiaceae</taxon>
        <taxon>Pseudonocardia</taxon>
    </lineage>
</organism>
<comment type="caution">
    <text evidence="3">The sequence shown here is derived from an EMBL/GenBank/DDBJ whole genome shotgun (WGS) entry which is preliminary data.</text>
</comment>
<feature type="domain" description="Alpha/beta hydrolase fold-3" evidence="2">
    <location>
        <begin position="76"/>
        <end position="186"/>
    </location>
</feature>
<accession>A0ABP9PLI3</accession>
<evidence type="ECO:0000313" key="4">
    <source>
        <dbReference type="Proteomes" id="UP001428817"/>
    </source>
</evidence>
<evidence type="ECO:0000259" key="2">
    <source>
        <dbReference type="Pfam" id="PF07859"/>
    </source>
</evidence>
<dbReference type="GO" id="GO:0016787">
    <property type="term" value="F:hydrolase activity"/>
    <property type="evidence" value="ECO:0007669"/>
    <property type="project" value="UniProtKB-KW"/>
</dbReference>
<gene>
    <name evidence="3" type="ORF">GCM10023321_10810</name>
</gene>
<keyword evidence="1 3" id="KW-0378">Hydrolase</keyword>
<protein>
    <submittedName>
        <fullName evidence="3">Alpha/beta hydrolase</fullName>
    </submittedName>
</protein>
<sequence length="286" mass="30345">MDTLSPARPADATGFFTVRNPDAYHPDWAGFYASALAGREAVRRRFPHRLDLKYGADPYQLANVYHPERGTGCPVIVYFHGGRWREGHPAFYDQLAGPWVEAGAVFVSCGYRLTPEHTIADAVDDAVAAVRWVAENAARYGGDPARITVAGHSAGGHLAAMATMTDWAGSPVPARAAVCMSPPVQLAEPGQPGAEVSPALRITGAPGRVVVSFGDPEPNRKADDDRFLTRQGQLLVDALTAAGHRPVRVTLPDTDHLGTATAFADPGSALFTAAHRAVFGLDGGSR</sequence>
<dbReference type="PANTHER" id="PTHR48081">
    <property type="entry name" value="AB HYDROLASE SUPERFAMILY PROTEIN C4A8.06C"/>
    <property type="match status" value="1"/>
</dbReference>
<evidence type="ECO:0000313" key="3">
    <source>
        <dbReference type="EMBL" id="GAA5148480.1"/>
    </source>
</evidence>
<proteinExistence type="predicted"/>
<dbReference type="Pfam" id="PF07859">
    <property type="entry name" value="Abhydrolase_3"/>
    <property type="match status" value="1"/>
</dbReference>
<keyword evidence="4" id="KW-1185">Reference proteome</keyword>
<dbReference type="InterPro" id="IPR013094">
    <property type="entry name" value="AB_hydrolase_3"/>
</dbReference>
<evidence type="ECO:0000256" key="1">
    <source>
        <dbReference type="ARBA" id="ARBA00022801"/>
    </source>
</evidence>
<dbReference type="InterPro" id="IPR029058">
    <property type="entry name" value="AB_hydrolase_fold"/>
</dbReference>
<name>A0ABP9PLI3_9PSEU</name>
<dbReference type="EMBL" id="BAABJP010000004">
    <property type="protein sequence ID" value="GAA5148480.1"/>
    <property type="molecule type" value="Genomic_DNA"/>
</dbReference>
<dbReference type="RefSeq" id="WP_185062666.1">
    <property type="nucleotide sequence ID" value="NZ_BAABJP010000004.1"/>
</dbReference>